<evidence type="ECO:0000256" key="1">
    <source>
        <dbReference type="SAM" id="SignalP"/>
    </source>
</evidence>
<evidence type="ECO:0000313" key="3">
    <source>
        <dbReference type="Proteomes" id="UP001501523"/>
    </source>
</evidence>
<evidence type="ECO:0000313" key="2">
    <source>
        <dbReference type="EMBL" id="GAA0716460.1"/>
    </source>
</evidence>
<comment type="caution">
    <text evidence="2">The sequence shown here is derived from an EMBL/GenBank/DDBJ whole genome shotgun (WGS) entry which is preliminary data.</text>
</comment>
<feature type="signal peptide" evidence="1">
    <location>
        <begin position="1"/>
        <end position="26"/>
    </location>
</feature>
<keyword evidence="3" id="KW-1185">Reference proteome</keyword>
<name>A0ABN1IL24_9GAMM</name>
<keyword evidence="1" id="KW-0732">Signal</keyword>
<protein>
    <submittedName>
        <fullName evidence="2">Uncharacterized protein</fullName>
    </submittedName>
</protein>
<sequence>MSMSRLRRTVIAAAIASTLACADAFAQNVTVTPPSGGGFVVNNAANTAMFTIDANGNLAIAGLAGLGGAAARTSPV</sequence>
<accession>A0ABN1IL24</accession>
<reference evidence="2 3" key="1">
    <citation type="journal article" date="2019" name="Int. J. Syst. Evol. Microbiol.">
        <title>The Global Catalogue of Microorganisms (GCM) 10K type strain sequencing project: providing services to taxonomists for standard genome sequencing and annotation.</title>
        <authorList>
            <consortium name="The Broad Institute Genomics Platform"/>
            <consortium name="The Broad Institute Genome Sequencing Center for Infectious Disease"/>
            <person name="Wu L."/>
            <person name="Ma J."/>
        </authorList>
    </citation>
    <scope>NUCLEOTIDE SEQUENCE [LARGE SCALE GENOMIC DNA]</scope>
    <source>
        <strain evidence="2 3">JCM 15421</strain>
    </source>
</reference>
<dbReference type="PROSITE" id="PS51257">
    <property type="entry name" value="PROKAR_LIPOPROTEIN"/>
    <property type="match status" value="1"/>
</dbReference>
<feature type="chain" id="PRO_5047158924" evidence="1">
    <location>
        <begin position="27"/>
        <end position="76"/>
    </location>
</feature>
<dbReference type="EMBL" id="BAAAEU010000010">
    <property type="protein sequence ID" value="GAA0716460.1"/>
    <property type="molecule type" value="Genomic_DNA"/>
</dbReference>
<organism evidence="2 3">
    <name type="scientific">Dokdonella soli</name>
    <dbReference type="NCBI Taxonomy" id="529810"/>
    <lineage>
        <taxon>Bacteria</taxon>
        <taxon>Pseudomonadati</taxon>
        <taxon>Pseudomonadota</taxon>
        <taxon>Gammaproteobacteria</taxon>
        <taxon>Lysobacterales</taxon>
        <taxon>Rhodanobacteraceae</taxon>
        <taxon>Dokdonella</taxon>
    </lineage>
</organism>
<proteinExistence type="predicted"/>
<gene>
    <name evidence="2" type="ORF">GCM10009105_22900</name>
</gene>
<dbReference type="Proteomes" id="UP001501523">
    <property type="component" value="Unassembled WGS sequence"/>
</dbReference>